<evidence type="ECO:0000313" key="2">
    <source>
        <dbReference type="Proteomes" id="UP000182517"/>
    </source>
</evidence>
<dbReference type="Proteomes" id="UP000182517">
    <property type="component" value="Chromosome"/>
</dbReference>
<gene>
    <name evidence="1" type="ORF">A7E78_11815</name>
</gene>
<name>A0A1L3GS29_9BACT</name>
<sequence length="87" mass="10028">MSNEKIKVRVTESDQVMSVQLIEKRPERIKVLLGEGDHSVRCELLPTPNGRAYAGTVMGREIVYERSRQEVEEDIAKFKATFRQHGR</sequence>
<dbReference type="KEGG" id="pef:A7E78_11815"/>
<reference evidence="1 2" key="1">
    <citation type="journal article" date="2017" name="Genome Announc.">
        <title>Complete Genome Sequences of Two Acetylene-Fermenting Pelobacter acetylenicus Strains.</title>
        <authorList>
            <person name="Sutton J.M."/>
            <person name="Baesman S.M."/>
            <person name="Fierst J.L."/>
            <person name="Poret-Peterson A.T."/>
            <person name="Oremland R.S."/>
            <person name="Dunlap D.S."/>
            <person name="Akob D.M."/>
        </authorList>
    </citation>
    <scope>NUCLEOTIDE SEQUENCE [LARGE SCALE GENOMIC DNA]</scope>
    <source>
        <strain evidence="1 2">SFB93</strain>
    </source>
</reference>
<dbReference type="AlphaFoldDB" id="A0A1L3GS29"/>
<dbReference type="OrthoDB" id="5402510at2"/>
<keyword evidence="2" id="KW-1185">Reference proteome</keyword>
<accession>A0A1L3GS29</accession>
<proteinExistence type="predicted"/>
<evidence type="ECO:0000313" key="1">
    <source>
        <dbReference type="EMBL" id="APG28468.1"/>
    </source>
</evidence>
<dbReference type="RefSeq" id="WP_072284495.1">
    <property type="nucleotide sequence ID" value="NZ_CP015519.1"/>
</dbReference>
<protein>
    <submittedName>
        <fullName evidence="1">Uncharacterized protein</fullName>
    </submittedName>
</protein>
<organism evidence="1 2">
    <name type="scientific">Syntrophotalea acetylenivorans</name>
    <dbReference type="NCBI Taxonomy" id="1842532"/>
    <lineage>
        <taxon>Bacteria</taxon>
        <taxon>Pseudomonadati</taxon>
        <taxon>Thermodesulfobacteriota</taxon>
        <taxon>Desulfuromonadia</taxon>
        <taxon>Desulfuromonadales</taxon>
        <taxon>Syntrophotaleaceae</taxon>
        <taxon>Syntrophotalea</taxon>
    </lineage>
</organism>
<dbReference type="EMBL" id="CP015519">
    <property type="protein sequence ID" value="APG28468.1"/>
    <property type="molecule type" value="Genomic_DNA"/>
</dbReference>